<name>A0A4U0XKK2_9PEZI</name>
<comment type="subcellular location">
    <subcellularLocation>
        <location evidence="1">Membrane</location>
        <topology evidence="1">Multi-pass membrane protein</topology>
    </subcellularLocation>
</comment>
<protein>
    <recommendedName>
        <fullName evidence="11">G-protein coupled receptors family 1 profile domain-containing protein</fullName>
    </recommendedName>
</protein>
<keyword evidence="2 6" id="KW-0812">Transmembrane</keyword>
<feature type="transmembrane region" description="Helical" evidence="6">
    <location>
        <begin position="86"/>
        <end position="109"/>
    </location>
</feature>
<dbReference type="PANTHER" id="PTHR23112:SF37">
    <property type="entry name" value="G PROTEIN-COUPLED RECEPTOR GPR1"/>
    <property type="match status" value="1"/>
</dbReference>
<feature type="transmembrane region" description="Helical" evidence="6">
    <location>
        <begin position="206"/>
        <end position="233"/>
    </location>
</feature>
<accession>A0A4U0XKK2</accession>
<evidence type="ECO:0000256" key="5">
    <source>
        <dbReference type="SAM" id="MobiDB-lite"/>
    </source>
</evidence>
<dbReference type="Pfam" id="PF11970">
    <property type="entry name" value="GPR_Gpa2_C"/>
    <property type="match status" value="1"/>
</dbReference>
<evidence type="ECO:0000313" key="10">
    <source>
        <dbReference type="Proteomes" id="UP000308768"/>
    </source>
</evidence>
<dbReference type="InterPro" id="IPR023041">
    <property type="entry name" value="Glucose_rcpt_Git3-like_N"/>
</dbReference>
<dbReference type="STRING" id="331657.A0A4U0XKK2"/>
<feature type="transmembrane region" description="Helical" evidence="6">
    <location>
        <begin position="420"/>
        <end position="443"/>
    </location>
</feature>
<evidence type="ECO:0000256" key="6">
    <source>
        <dbReference type="SAM" id="Phobius"/>
    </source>
</evidence>
<dbReference type="InterPro" id="IPR022596">
    <property type="entry name" value="GPR1/2/3_C"/>
</dbReference>
<dbReference type="GO" id="GO:0004930">
    <property type="term" value="F:G protein-coupled receptor activity"/>
    <property type="evidence" value="ECO:0007669"/>
    <property type="project" value="TreeGrafter"/>
</dbReference>
<feature type="compositionally biased region" description="Basic and acidic residues" evidence="5">
    <location>
        <begin position="601"/>
        <end position="620"/>
    </location>
</feature>
<dbReference type="PANTHER" id="PTHR23112">
    <property type="entry name" value="G PROTEIN-COUPLED RECEPTOR 157-RELATED"/>
    <property type="match status" value="1"/>
</dbReference>
<feature type="region of interest" description="Disordered" evidence="5">
    <location>
        <begin position="522"/>
        <end position="620"/>
    </location>
</feature>
<dbReference type="SUPFAM" id="SSF81321">
    <property type="entry name" value="Family A G protein-coupled receptor-like"/>
    <property type="match status" value="1"/>
</dbReference>
<evidence type="ECO:0000256" key="4">
    <source>
        <dbReference type="ARBA" id="ARBA00023136"/>
    </source>
</evidence>
<dbReference type="GO" id="GO:0007189">
    <property type="term" value="P:adenylate cyclase-activating G protein-coupled receptor signaling pathway"/>
    <property type="evidence" value="ECO:0007669"/>
    <property type="project" value="TreeGrafter"/>
</dbReference>
<dbReference type="Pfam" id="PF11710">
    <property type="entry name" value="Git3"/>
    <property type="match status" value="1"/>
</dbReference>
<feature type="domain" description="G protein-coupled receptor GPR1/2/3 C-terminal" evidence="8">
    <location>
        <begin position="409"/>
        <end position="482"/>
    </location>
</feature>
<evidence type="ECO:0000313" key="9">
    <source>
        <dbReference type="EMBL" id="TKA76776.1"/>
    </source>
</evidence>
<feature type="transmembrane region" description="Helical" evidence="6">
    <location>
        <begin position="169"/>
        <end position="186"/>
    </location>
</feature>
<feature type="transmembrane region" description="Helical" evidence="6">
    <location>
        <begin position="136"/>
        <end position="157"/>
    </location>
</feature>
<keyword evidence="10" id="KW-1185">Reference proteome</keyword>
<keyword evidence="3 6" id="KW-1133">Transmembrane helix</keyword>
<gene>
    <name evidence="9" type="ORF">B0A49_05566</name>
</gene>
<reference evidence="9 10" key="1">
    <citation type="submission" date="2017-03" db="EMBL/GenBank/DDBJ databases">
        <title>Genomes of endolithic fungi from Antarctica.</title>
        <authorList>
            <person name="Coleine C."/>
            <person name="Masonjones S."/>
            <person name="Stajich J.E."/>
        </authorList>
    </citation>
    <scope>NUCLEOTIDE SEQUENCE [LARGE SCALE GENOMIC DNA]</scope>
    <source>
        <strain evidence="9 10">CCFEE 5187</strain>
    </source>
</reference>
<evidence type="ECO:0000256" key="1">
    <source>
        <dbReference type="ARBA" id="ARBA00004141"/>
    </source>
</evidence>
<feature type="transmembrane region" description="Helical" evidence="6">
    <location>
        <begin position="50"/>
        <end position="74"/>
    </location>
</feature>
<dbReference type="GO" id="GO:0005886">
    <property type="term" value="C:plasma membrane"/>
    <property type="evidence" value="ECO:0007669"/>
    <property type="project" value="TreeGrafter"/>
</dbReference>
<dbReference type="OrthoDB" id="5368598at2759"/>
<feature type="domain" description="Glucose receptor Git3-like N-terminal" evidence="7">
    <location>
        <begin position="50"/>
        <end position="240"/>
    </location>
</feature>
<feature type="compositionally biased region" description="Basic and acidic residues" evidence="5">
    <location>
        <begin position="558"/>
        <end position="568"/>
    </location>
</feature>
<evidence type="ECO:0000256" key="3">
    <source>
        <dbReference type="ARBA" id="ARBA00022989"/>
    </source>
</evidence>
<dbReference type="EMBL" id="NAJN01000220">
    <property type="protein sequence ID" value="TKA76776.1"/>
    <property type="molecule type" value="Genomic_DNA"/>
</dbReference>
<dbReference type="AlphaFoldDB" id="A0A4U0XKK2"/>
<evidence type="ECO:0008006" key="11">
    <source>
        <dbReference type="Google" id="ProtNLM"/>
    </source>
</evidence>
<keyword evidence="4 6" id="KW-0472">Membrane</keyword>
<organism evidence="9 10">
    <name type="scientific">Cryomyces minteri</name>
    <dbReference type="NCBI Taxonomy" id="331657"/>
    <lineage>
        <taxon>Eukaryota</taxon>
        <taxon>Fungi</taxon>
        <taxon>Dikarya</taxon>
        <taxon>Ascomycota</taxon>
        <taxon>Pezizomycotina</taxon>
        <taxon>Dothideomycetes</taxon>
        <taxon>Dothideomycetes incertae sedis</taxon>
        <taxon>Cryomyces</taxon>
    </lineage>
</organism>
<feature type="region of interest" description="Disordered" evidence="5">
    <location>
        <begin position="272"/>
        <end position="296"/>
    </location>
</feature>
<feature type="region of interest" description="Disordered" evidence="5">
    <location>
        <begin position="308"/>
        <end position="336"/>
    </location>
</feature>
<feature type="compositionally biased region" description="Low complexity" evidence="5">
    <location>
        <begin position="274"/>
        <end position="286"/>
    </location>
</feature>
<dbReference type="Proteomes" id="UP000308768">
    <property type="component" value="Unassembled WGS sequence"/>
</dbReference>
<feature type="transmembrane region" description="Helical" evidence="6">
    <location>
        <begin position="455"/>
        <end position="475"/>
    </location>
</feature>
<evidence type="ECO:0000259" key="7">
    <source>
        <dbReference type="Pfam" id="PF11710"/>
    </source>
</evidence>
<sequence>MPVLGRSTYDGTFLEHGSFSTLSAFSRLKSLKDIFPARWLRLSMGTQQVYNIQVLAAVASAITVVSTLVTVYWFYKMKKSFRHHLIMLLISADLFKTLWYLVFACVVFTHGPVSTPSSFCQASGFLIQTGTEAADFAILFIAIHTALHIFKPAVSLFGEDGLHRYRHSVCAISIIMPIVMASLAFVSPQMPYKVQGPFCSLPIRPFLYRLALAWVPRYVMWFVVLGLATAIYIHVGYEFKVFTLEGQMSSSLEESRDDSVVPQSETFHLTAMVGSKRSSGRASRSPPGSPKMAPMSCPASERFLAESDHRPSGATTIVGDSSPTASFSPDAHHDRWISKRNSTPTIRVYGVDETDFASAVAGIADRASVSTFASTKNTGNAPRTVADTLSRSPSTARAAVPVNSALLARRLAIQRQLRMLFIYPCVYIIMWIIPFVLHCLQYSDYYAQHPPYPLAVLTVFCLTFMGAVDCLVFTLRERPWHHIPGADGTFLGSFAFWAHGRSGDWLTPARRSSVVHANVNAHSLPQSPDHKAHRHTASGGGGGGTERAVAASSQAYERLARERQERLQSNRAQTQRRSSAFARGQAWLDRISSSDEPSSGGEHEHDTETDRWRRDTQTTL</sequence>
<feature type="compositionally biased region" description="Polar residues" evidence="5">
    <location>
        <begin position="313"/>
        <end position="327"/>
    </location>
</feature>
<evidence type="ECO:0000256" key="2">
    <source>
        <dbReference type="ARBA" id="ARBA00022692"/>
    </source>
</evidence>
<proteinExistence type="predicted"/>
<dbReference type="Gene3D" id="1.20.1070.10">
    <property type="entry name" value="Rhodopsin 7-helix transmembrane proteins"/>
    <property type="match status" value="1"/>
</dbReference>
<comment type="caution">
    <text evidence="9">The sequence shown here is derived from an EMBL/GenBank/DDBJ whole genome shotgun (WGS) entry which is preliminary data.</text>
</comment>
<evidence type="ECO:0000259" key="8">
    <source>
        <dbReference type="Pfam" id="PF11970"/>
    </source>
</evidence>
<feature type="compositionally biased region" description="Polar residues" evidence="5">
    <location>
        <begin position="569"/>
        <end position="578"/>
    </location>
</feature>